<dbReference type="AlphaFoldDB" id="A0A2P6MY86"/>
<dbReference type="InParanoid" id="A0A2P6MY86"/>
<keyword evidence="2" id="KW-1185">Reference proteome</keyword>
<protein>
    <submittedName>
        <fullName evidence="1">Uncharacterized protein</fullName>
    </submittedName>
</protein>
<sequence>MSQTPLGVPTDGSVLKGPDGKYVQVPTKLPPFFPMVRPQCKEQSAKFFFCFTENGRQMLEEPEAGQRAIYLCMTQLADYEDCMKNALRK</sequence>
<gene>
    <name evidence="1" type="ORF">PROFUN_14901</name>
</gene>
<organism evidence="1 2">
    <name type="scientific">Planoprotostelium fungivorum</name>
    <dbReference type="NCBI Taxonomy" id="1890364"/>
    <lineage>
        <taxon>Eukaryota</taxon>
        <taxon>Amoebozoa</taxon>
        <taxon>Evosea</taxon>
        <taxon>Variosea</taxon>
        <taxon>Cavosteliida</taxon>
        <taxon>Cavosteliaceae</taxon>
        <taxon>Planoprotostelium</taxon>
    </lineage>
</organism>
<dbReference type="EMBL" id="MDYQ01000309">
    <property type="protein sequence ID" value="PRP76665.1"/>
    <property type="molecule type" value="Genomic_DNA"/>
</dbReference>
<evidence type="ECO:0000313" key="1">
    <source>
        <dbReference type="EMBL" id="PRP76665.1"/>
    </source>
</evidence>
<evidence type="ECO:0000313" key="2">
    <source>
        <dbReference type="Proteomes" id="UP000241769"/>
    </source>
</evidence>
<comment type="caution">
    <text evidence="1">The sequence shown here is derived from an EMBL/GenBank/DDBJ whole genome shotgun (WGS) entry which is preliminary data.</text>
</comment>
<name>A0A2P6MY86_9EUKA</name>
<proteinExistence type="predicted"/>
<reference evidence="1 2" key="1">
    <citation type="journal article" date="2018" name="Genome Biol. Evol.">
        <title>Multiple Roots of Fruiting Body Formation in Amoebozoa.</title>
        <authorList>
            <person name="Hillmann F."/>
            <person name="Forbes G."/>
            <person name="Novohradska S."/>
            <person name="Ferling I."/>
            <person name="Riege K."/>
            <person name="Groth M."/>
            <person name="Westermann M."/>
            <person name="Marz M."/>
            <person name="Spaller T."/>
            <person name="Winckler T."/>
            <person name="Schaap P."/>
            <person name="Glockner G."/>
        </authorList>
    </citation>
    <scope>NUCLEOTIDE SEQUENCE [LARGE SCALE GENOMIC DNA]</scope>
    <source>
        <strain evidence="1 2">Jena</strain>
    </source>
</reference>
<dbReference type="Proteomes" id="UP000241769">
    <property type="component" value="Unassembled WGS sequence"/>
</dbReference>
<accession>A0A2P6MY86</accession>